<proteinExistence type="predicted"/>
<comment type="caution">
    <text evidence="2">The sequence shown here is derived from an EMBL/GenBank/DDBJ whole genome shotgun (WGS) entry which is preliminary data.</text>
</comment>
<gene>
    <name evidence="2" type="ORF">Slati_4549700</name>
</gene>
<protein>
    <submittedName>
        <fullName evidence="2">Uncharacterized protein</fullName>
    </submittedName>
</protein>
<dbReference type="AlphaFoldDB" id="A0AAW2S2K8"/>
<reference evidence="2" key="2">
    <citation type="journal article" date="2024" name="Plant">
        <title>Genomic evolution and insights into agronomic trait innovations of Sesamum species.</title>
        <authorList>
            <person name="Miao H."/>
            <person name="Wang L."/>
            <person name="Qu L."/>
            <person name="Liu H."/>
            <person name="Sun Y."/>
            <person name="Le M."/>
            <person name="Wang Q."/>
            <person name="Wei S."/>
            <person name="Zheng Y."/>
            <person name="Lin W."/>
            <person name="Duan Y."/>
            <person name="Cao H."/>
            <person name="Xiong S."/>
            <person name="Wang X."/>
            <person name="Wei L."/>
            <person name="Li C."/>
            <person name="Ma Q."/>
            <person name="Ju M."/>
            <person name="Zhao R."/>
            <person name="Li G."/>
            <person name="Mu C."/>
            <person name="Tian Q."/>
            <person name="Mei H."/>
            <person name="Zhang T."/>
            <person name="Gao T."/>
            <person name="Zhang H."/>
        </authorList>
    </citation>
    <scope>NUCLEOTIDE SEQUENCE</scope>
    <source>
        <strain evidence="2">KEN1</strain>
    </source>
</reference>
<sequence>MGRQAGETEWAGTTNQAQFSPIGAGSLLPSLVLYDSCGHSQRSLKHLYNAQVKAPSHSLPEVLVRVQLVAKGYLLS</sequence>
<evidence type="ECO:0000313" key="2">
    <source>
        <dbReference type="EMBL" id="KAL0386780.1"/>
    </source>
</evidence>
<feature type="region of interest" description="Disordered" evidence="1">
    <location>
        <begin position="1"/>
        <end position="20"/>
    </location>
</feature>
<dbReference type="EMBL" id="JACGWN010000056">
    <property type="protein sequence ID" value="KAL0386780.1"/>
    <property type="molecule type" value="Genomic_DNA"/>
</dbReference>
<name>A0AAW2S2K8_9LAMI</name>
<accession>A0AAW2S2K8</accession>
<reference evidence="2" key="1">
    <citation type="submission" date="2020-06" db="EMBL/GenBank/DDBJ databases">
        <authorList>
            <person name="Li T."/>
            <person name="Hu X."/>
            <person name="Zhang T."/>
            <person name="Song X."/>
            <person name="Zhang H."/>
            <person name="Dai N."/>
            <person name="Sheng W."/>
            <person name="Hou X."/>
            <person name="Wei L."/>
        </authorList>
    </citation>
    <scope>NUCLEOTIDE SEQUENCE</scope>
    <source>
        <strain evidence="2">KEN1</strain>
        <tissue evidence="2">Leaf</tissue>
    </source>
</reference>
<organism evidence="2">
    <name type="scientific">Sesamum latifolium</name>
    <dbReference type="NCBI Taxonomy" id="2727402"/>
    <lineage>
        <taxon>Eukaryota</taxon>
        <taxon>Viridiplantae</taxon>
        <taxon>Streptophyta</taxon>
        <taxon>Embryophyta</taxon>
        <taxon>Tracheophyta</taxon>
        <taxon>Spermatophyta</taxon>
        <taxon>Magnoliopsida</taxon>
        <taxon>eudicotyledons</taxon>
        <taxon>Gunneridae</taxon>
        <taxon>Pentapetalae</taxon>
        <taxon>asterids</taxon>
        <taxon>lamiids</taxon>
        <taxon>Lamiales</taxon>
        <taxon>Pedaliaceae</taxon>
        <taxon>Sesamum</taxon>
    </lineage>
</organism>
<evidence type="ECO:0000256" key="1">
    <source>
        <dbReference type="SAM" id="MobiDB-lite"/>
    </source>
</evidence>